<dbReference type="NCBIfam" id="TIGR01879">
    <property type="entry name" value="hydantase"/>
    <property type="match status" value="1"/>
</dbReference>
<comment type="similarity">
    <text evidence="2">Belongs to the peptidase M20 family.</text>
</comment>
<keyword evidence="6" id="KW-0464">Manganese</keyword>
<proteinExistence type="inferred from homology"/>
<dbReference type="Proteomes" id="UP000231637">
    <property type="component" value="Chromosome"/>
</dbReference>
<dbReference type="GO" id="GO:0016813">
    <property type="term" value="F:hydrolase activity, acting on carbon-nitrogen (but not peptide) bonds, in linear amidines"/>
    <property type="evidence" value="ECO:0007669"/>
    <property type="project" value="InterPro"/>
</dbReference>
<accession>A0A2K8L549</accession>
<dbReference type="InterPro" id="IPR002933">
    <property type="entry name" value="Peptidase_M20"/>
</dbReference>
<protein>
    <submittedName>
        <fullName evidence="8">N-carbamoyl-L-amino-acid hydrolase</fullName>
        <ecNumber evidence="8">3.5.1.87</ecNumber>
    </submittedName>
</protein>
<dbReference type="EC" id="3.5.1.87" evidence="8"/>
<evidence type="ECO:0000256" key="4">
    <source>
        <dbReference type="ARBA" id="ARBA00022723"/>
    </source>
</evidence>
<gene>
    <name evidence="8" type="ORF">Ga0123462_0494</name>
</gene>
<dbReference type="EMBL" id="CP018800">
    <property type="protein sequence ID" value="ATX81369.1"/>
    <property type="molecule type" value="Genomic_DNA"/>
</dbReference>
<dbReference type="SUPFAM" id="SSF53187">
    <property type="entry name" value="Zn-dependent exopeptidases"/>
    <property type="match status" value="1"/>
</dbReference>
<comment type="cofactor">
    <cofactor evidence="7">
        <name>Zn(2+)</name>
        <dbReference type="ChEBI" id="CHEBI:29105"/>
    </cofactor>
    <text evidence="7">Binds 2 Zn(2+) ions per subunit.</text>
</comment>
<feature type="binding site" evidence="7">
    <location>
        <position position="84"/>
    </location>
    <ligand>
        <name>Zn(2+)</name>
        <dbReference type="ChEBI" id="CHEBI:29105"/>
        <label>1</label>
    </ligand>
</feature>
<evidence type="ECO:0000313" key="8">
    <source>
        <dbReference type="EMBL" id="ATX81369.1"/>
    </source>
</evidence>
<dbReference type="Gene3D" id="3.40.630.10">
    <property type="entry name" value="Zn peptidases"/>
    <property type="match status" value="1"/>
</dbReference>
<dbReference type="InterPro" id="IPR036264">
    <property type="entry name" value="Bact_exopeptidase_dim_dom"/>
</dbReference>
<feature type="binding site" evidence="7">
    <location>
        <position position="95"/>
    </location>
    <ligand>
        <name>Zn(2+)</name>
        <dbReference type="ChEBI" id="CHEBI:29105"/>
        <label>1</label>
    </ligand>
</feature>
<sequence>MNSIRIHPEAIERRYAPLNATGAIDGNAANGFLRPPYSDPESAAMALLEQAASGRGLNCRYDAAGNLIIESAGNYSEWIETGSHIDTVPGGGNFDGTAGVVAGLEALLAIQQSESVLTRGVRLRVWRGEESATFGVTSIGSRAAFATLEPQALEKTWQGVTLADAMLSQGVDPVCIKRSQPAISSAERDSIAAFIELHIEQGKVLETGNLDIGIVTAIRGSKRSWIRIRGTFDHSGATPMGSEFRQDANLAMAYMQVELDHLMQRTNSNGADLVQTVGMINPHIHDSARLPLNDNAVTKVSGAACFSFEVRGADAEVVNSYCEKAFALIQNTAVRFGVTVEIDTFSDQPGIAELDPDIQALLADGCDELNLSQMRLPSGAWHDAGTVASQMRHDGSRIPVGMIFIPCRAGISHSRDEYSSPAQIAAGASLLATAMAKLATM</sequence>
<evidence type="ECO:0000256" key="6">
    <source>
        <dbReference type="ARBA" id="ARBA00023211"/>
    </source>
</evidence>
<keyword evidence="9" id="KW-1185">Reference proteome</keyword>
<dbReference type="GO" id="GO:0050538">
    <property type="term" value="F:N-carbamoyl-L-amino-acid hydrolase activity"/>
    <property type="evidence" value="ECO:0007669"/>
    <property type="project" value="UniProtKB-EC"/>
</dbReference>
<dbReference type="PANTHER" id="PTHR32494:SF19">
    <property type="entry name" value="ALLANTOATE DEIMINASE-RELATED"/>
    <property type="match status" value="1"/>
</dbReference>
<evidence type="ECO:0000256" key="2">
    <source>
        <dbReference type="ARBA" id="ARBA00006153"/>
    </source>
</evidence>
<dbReference type="GO" id="GO:0046872">
    <property type="term" value="F:metal ion binding"/>
    <property type="evidence" value="ECO:0007669"/>
    <property type="project" value="UniProtKB-KW"/>
</dbReference>
<dbReference type="OrthoDB" id="9808195at2"/>
<comment type="subunit">
    <text evidence="3">Homodimer.</text>
</comment>
<feature type="binding site" evidence="7">
    <location>
        <position position="130"/>
    </location>
    <ligand>
        <name>Zn(2+)</name>
        <dbReference type="ChEBI" id="CHEBI:29105"/>
        <label>2</label>
    </ligand>
</feature>
<keyword evidence="5 8" id="KW-0378">Hydrolase</keyword>
<reference evidence="8 9" key="1">
    <citation type="submission" date="2016-12" db="EMBL/GenBank/DDBJ databases">
        <title>Isolation and genomic insights into novel planktonic Zetaproteobacteria from stratified waters of the Chesapeake Bay.</title>
        <authorList>
            <person name="McAllister S.M."/>
            <person name="Kato S."/>
            <person name="Chan C.S."/>
            <person name="Chiu B.K."/>
            <person name="Field E.K."/>
        </authorList>
    </citation>
    <scope>NUCLEOTIDE SEQUENCE [LARGE SCALE GENOMIC DNA]</scope>
    <source>
        <strain evidence="8 9">CP-8</strain>
    </source>
</reference>
<dbReference type="PANTHER" id="PTHR32494">
    <property type="entry name" value="ALLANTOATE DEIMINASE-RELATED"/>
    <property type="match status" value="1"/>
</dbReference>
<dbReference type="KEGG" id="mfn:Ga0123462_0494"/>
<organism evidence="8 9">
    <name type="scientific">Mariprofundus ferrinatatus</name>
    <dbReference type="NCBI Taxonomy" id="1921087"/>
    <lineage>
        <taxon>Bacteria</taxon>
        <taxon>Pseudomonadati</taxon>
        <taxon>Pseudomonadota</taxon>
        <taxon>Candidatius Mariprofundia</taxon>
        <taxon>Mariprofundales</taxon>
        <taxon>Mariprofundaceae</taxon>
        <taxon>Mariprofundus</taxon>
    </lineage>
</organism>
<evidence type="ECO:0000256" key="7">
    <source>
        <dbReference type="PIRSR" id="PIRSR001235-1"/>
    </source>
</evidence>
<dbReference type="Gene3D" id="3.30.70.360">
    <property type="match status" value="1"/>
</dbReference>
<keyword evidence="7" id="KW-0862">Zinc</keyword>
<feature type="binding site" evidence="7">
    <location>
        <position position="95"/>
    </location>
    <ligand>
        <name>Zn(2+)</name>
        <dbReference type="ChEBI" id="CHEBI:29105"/>
        <label>2</label>
    </ligand>
</feature>
<evidence type="ECO:0000313" key="9">
    <source>
        <dbReference type="Proteomes" id="UP000231637"/>
    </source>
</evidence>
<evidence type="ECO:0000256" key="1">
    <source>
        <dbReference type="ARBA" id="ARBA00001936"/>
    </source>
</evidence>
<dbReference type="InterPro" id="IPR010158">
    <property type="entry name" value="Amidase_Cbmase"/>
</dbReference>
<dbReference type="Pfam" id="PF01546">
    <property type="entry name" value="Peptidase_M20"/>
    <property type="match status" value="1"/>
</dbReference>
<dbReference type="PIRSF" id="PIRSF001235">
    <property type="entry name" value="Amidase_carbamoylase"/>
    <property type="match status" value="1"/>
</dbReference>
<dbReference type="RefSeq" id="WP_100264843.1">
    <property type="nucleotide sequence ID" value="NZ_CP018800.1"/>
</dbReference>
<name>A0A2K8L549_9PROT</name>
<comment type="cofactor">
    <cofactor evidence="1">
        <name>Mn(2+)</name>
        <dbReference type="ChEBI" id="CHEBI:29035"/>
    </cofactor>
</comment>
<evidence type="ECO:0000256" key="3">
    <source>
        <dbReference type="ARBA" id="ARBA00011738"/>
    </source>
</evidence>
<feature type="binding site" evidence="7">
    <location>
        <position position="413"/>
    </location>
    <ligand>
        <name>Zn(2+)</name>
        <dbReference type="ChEBI" id="CHEBI:29105"/>
        <label>2</label>
    </ligand>
</feature>
<dbReference type="SUPFAM" id="SSF55031">
    <property type="entry name" value="Bacterial exopeptidase dimerisation domain"/>
    <property type="match status" value="1"/>
</dbReference>
<evidence type="ECO:0000256" key="5">
    <source>
        <dbReference type="ARBA" id="ARBA00022801"/>
    </source>
</evidence>
<keyword evidence="4 7" id="KW-0479">Metal-binding</keyword>
<feature type="binding site" evidence="7">
    <location>
        <position position="198"/>
    </location>
    <ligand>
        <name>Zn(2+)</name>
        <dbReference type="ChEBI" id="CHEBI:29105"/>
        <label>1</label>
    </ligand>
</feature>
<dbReference type="AlphaFoldDB" id="A0A2K8L549"/>